<reference evidence="2" key="1">
    <citation type="submission" date="2020-05" db="EMBL/GenBank/DDBJ databases">
        <title>Frigoriglobus tundricola gen. nov., sp. nov., a psychrotolerant cellulolytic planctomycete of the family Gemmataceae with two divergent copies of 16S rRNA gene.</title>
        <authorList>
            <person name="Kulichevskaya I.S."/>
            <person name="Ivanova A.A."/>
            <person name="Naumoff D.G."/>
            <person name="Beletsky A.V."/>
            <person name="Rijpstra W.I.C."/>
            <person name="Sinninghe Damste J.S."/>
            <person name="Mardanov A.V."/>
            <person name="Ravin N.V."/>
            <person name="Dedysh S.N."/>
        </authorList>
    </citation>
    <scope>NUCLEOTIDE SEQUENCE [LARGE SCALE GENOMIC DNA]</scope>
    <source>
        <strain evidence="2">PL17</strain>
    </source>
</reference>
<keyword evidence="2" id="KW-1185">Reference proteome</keyword>
<evidence type="ECO:0000313" key="1">
    <source>
        <dbReference type="EMBL" id="QJW93303.1"/>
    </source>
</evidence>
<sequence length="40" mass="4251">MEKKKNRVSATQSRSISALLRDSMTSLNSVAGGAYAPARP</sequence>
<accession>A0A6M5YJ62</accession>
<protein>
    <submittedName>
        <fullName evidence="1">Uncharacterized protein</fullName>
    </submittedName>
</protein>
<dbReference type="KEGG" id="ftj:FTUN_0809"/>
<name>A0A6M5YJ62_9BACT</name>
<dbReference type="AlphaFoldDB" id="A0A6M5YJ62"/>
<proteinExistence type="predicted"/>
<organism evidence="1 2">
    <name type="scientific">Frigoriglobus tundricola</name>
    <dbReference type="NCBI Taxonomy" id="2774151"/>
    <lineage>
        <taxon>Bacteria</taxon>
        <taxon>Pseudomonadati</taxon>
        <taxon>Planctomycetota</taxon>
        <taxon>Planctomycetia</taxon>
        <taxon>Gemmatales</taxon>
        <taxon>Gemmataceae</taxon>
        <taxon>Frigoriglobus</taxon>
    </lineage>
</organism>
<evidence type="ECO:0000313" key="2">
    <source>
        <dbReference type="Proteomes" id="UP000503447"/>
    </source>
</evidence>
<dbReference type="Proteomes" id="UP000503447">
    <property type="component" value="Chromosome"/>
</dbReference>
<dbReference type="EMBL" id="CP053452">
    <property type="protein sequence ID" value="QJW93303.1"/>
    <property type="molecule type" value="Genomic_DNA"/>
</dbReference>
<gene>
    <name evidence="1" type="ORF">FTUN_0809</name>
</gene>